<evidence type="ECO:0000313" key="2">
    <source>
        <dbReference type="Proteomes" id="UP001150603"/>
    </source>
</evidence>
<dbReference type="EMBL" id="JANBPW010001950">
    <property type="protein sequence ID" value="KAJ1942494.1"/>
    <property type="molecule type" value="Genomic_DNA"/>
</dbReference>
<feature type="non-terminal residue" evidence="1">
    <location>
        <position position="1"/>
    </location>
</feature>
<proteinExistence type="predicted"/>
<protein>
    <submittedName>
        <fullName evidence="1">Uncharacterized protein</fullName>
    </submittedName>
</protein>
<gene>
    <name evidence="1" type="ORF">FBU59_003182</name>
</gene>
<sequence length="389" mass="43068">VVFLHPVYNFAVVQYEPAQIGETPVRDLDFHDDYYAGDRRLAQGDSVFLVGVSSEHTPVVRRTEVSARSLVSTRECVPPRFRCMNAEGLRLNDQPPSQGGILCDSDGRALALWTNVSSQDTNHKDTSSMVGLDAALLKPTLDALRLGHPPDIRSLDIELWTVRLAAARTLGLSAERIRAVEVAHAESPRLLYVLGLLASESPAAKLLRTGDVLLEMNSKPVHDISDIAVIHGAKSVDLVVLRDGKEVCLHVPTTTLDGMETRRVVHWAGALVQTPYRAVQEQIRRLPSSVYVSCTLYGSPANCYGLKPGMWITEIENRPVGDLDAFIRIVKELSLDCAAANGRYVRVTVVNRNEITRVLSLRVDNHYWPPWQLLRDPAAASNWKAVFDI</sequence>
<name>A0ACC1J9D3_9FUNG</name>
<reference evidence="1" key="1">
    <citation type="submission" date="2022-07" db="EMBL/GenBank/DDBJ databases">
        <title>Phylogenomic reconstructions and comparative analyses of Kickxellomycotina fungi.</title>
        <authorList>
            <person name="Reynolds N.K."/>
            <person name="Stajich J.E."/>
            <person name="Barry K."/>
            <person name="Grigoriev I.V."/>
            <person name="Crous P."/>
            <person name="Smith M.E."/>
        </authorList>
    </citation>
    <scope>NUCLEOTIDE SEQUENCE</scope>
    <source>
        <strain evidence="1">NRRL 5244</strain>
    </source>
</reference>
<dbReference type="Proteomes" id="UP001150603">
    <property type="component" value="Unassembled WGS sequence"/>
</dbReference>
<comment type="caution">
    <text evidence="1">The sequence shown here is derived from an EMBL/GenBank/DDBJ whole genome shotgun (WGS) entry which is preliminary data.</text>
</comment>
<evidence type="ECO:0000313" key="1">
    <source>
        <dbReference type="EMBL" id="KAJ1942494.1"/>
    </source>
</evidence>
<accession>A0ACC1J9D3</accession>
<organism evidence="1 2">
    <name type="scientific">Linderina macrospora</name>
    <dbReference type="NCBI Taxonomy" id="4868"/>
    <lineage>
        <taxon>Eukaryota</taxon>
        <taxon>Fungi</taxon>
        <taxon>Fungi incertae sedis</taxon>
        <taxon>Zoopagomycota</taxon>
        <taxon>Kickxellomycotina</taxon>
        <taxon>Kickxellomycetes</taxon>
        <taxon>Kickxellales</taxon>
        <taxon>Kickxellaceae</taxon>
        <taxon>Linderina</taxon>
    </lineage>
</organism>
<keyword evidence="2" id="KW-1185">Reference proteome</keyword>